<dbReference type="STRING" id="436017.A4S6L3"/>
<dbReference type="eggNOG" id="KOG1919">
    <property type="taxonomic scope" value="Eukaryota"/>
</dbReference>
<dbReference type="GO" id="GO:0000455">
    <property type="term" value="P:enzyme-directed rRNA pseudouridine synthesis"/>
    <property type="evidence" value="ECO:0007669"/>
    <property type="project" value="TreeGrafter"/>
</dbReference>
<reference evidence="3 5" key="1">
    <citation type="journal article" date="2007" name="Proc. Natl. Acad. Sci. U.S.A.">
        <title>The tiny eukaryote Ostreococcus provides genomic insights into the paradox of plankton speciation.</title>
        <authorList>
            <person name="Palenik B."/>
            <person name="Grimwood J."/>
            <person name="Aerts A."/>
            <person name="Rouze P."/>
            <person name="Salamov A."/>
            <person name="Putnam N."/>
            <person name="Dupont C."/>
            <person name="Jorgensen R."/>
            <person name="Derelle E."/>
            <person name="Rombauts S."/>
            <person name="Zhou K."/>
            <person name="Otillar R."/>
            <person name="Merchant S.S."/>
            <person name="Podell S."/>
            <person name="Gaasterland T."/>
            <person name="Napoli C."/>
            <person name="Gendler K."/>
            <person name="Manuell A."/>
            <person name="Tai V."/>
            <person name="Vallon O."/>
            <person name="Piganeau G."/>
            <person name="Jancek S."/>
            <person name="Heijde M."/>
            <person name="Jabbari K."/>
            <person name="Bowler C."/>
            <person name="Lohr M."/>
            <person name="Robbens S."/>
            <person name="Werner G."/>
            <person name="Dubchak I."/>
            <person name="Pazour G.J."/>
            <person name="Ren Q."/>
            <person name="Paulsen I."/>
            <person name="Delwiche C."/>
            <person name="Schmutz J."/>
            <person name="Rokhsar D."/>
            <person name="Van de Peer Y."/>
            <person name="Moreau H."/>
            <person name="Grigoriev I.V."/>
        </authorList>
    </citation>
    <scope>NUCLEOTIDE SEQUENCE [LARGE SCALE GENOMIC DNA]</scope>
    <source>
        <strain evidence="3 5">CCE9901</strain>
    </source>
</reference>
<proteinExistence type="inferred from homology"/>
<dbReference type="InterPro" id="IPR050188">
    <property type="entry name" value="RluA_PseudoU_synthase"/>
</dbReference>
<dbReference type="Gene3D" id="3.30.2350.10">
    <property type="entry name" value="Pseudouridine synthase"/>
    <property type="match status" value="1"/>
</dbReference>
<dbReference type="EMBL" id="CP000601">
    <property type="protein sequence ID" value="ABP01202.1"/>
    <property type="molecule type" value="Genomic_DNA"/>
</dbReference>
<dbReference type="Proteomes" id="UP000001568">
    <property type="component" value="Chromosome 13"/>
</dbReference>
<dbReference type="GeneID" id="5005172"/>
<dbReference type="GeneID" id="5006987"/>
<dbReference type="Gramene" id="ABP01202">
    <property type="protein sequence ID" value="ABP01202"/>
    <property type="gene ID" value="OSTLU_29749"/>
</dbReference>
<dbReference type="KEGG" id="olu:OSTLU_29749"/>
<dbReference type="RefSeq" id="XP_001422843.1">
    <property type="nucleotide sequence ID" value="XM_001422806.1"/>
</dbReference>
<organism evidence="3 5">
    <name type="scientific">Ostreococcus lucimarinus (strain CCE9901)</name>
    <dbReference type="NCBI Taxonomy" id="436017"/>
    <lineage>
        <taxon>Eukaryota</taxon>
        <taxon>Viridiplantae</taxon>
        <taxon>Chlorophyta</taxon>
        <taxon>Mamiellophyceae</taxon>
        <taxon>Mamiellales</taxon>
        <taxon>Bathycoccaceae</taxon>
        <taxon>Ostreococcus</taxon>
    </lineage>
</organism>
<dbReference type="GO" id="GO:0009982">
    <property type="term" value="F:pseudouridine synthase activity"/>
    <property type="evidence" value="ECO:0007669"/>
    <property type="project" value="InterPro"/>
</dbReference>
<sequence length="213" mass="23486">MVKPDDCVSVGKGSDPMKWSAERLCATALTPTPEGVEGALSRPRPVHRLDELTGGLLVCAKTRMAMTALSAAFEKREVRKRYRAVLRGRVESKKGVVDVPLGGLEALTEYSVVREYESEEYGGILTLIDFFPKTGRTHQLRRHAKALCAPILGDVKYDYASRAHEDGLFLWATGIVLPPSATPWRGEDCGELIVDIEEGEKFARVLARCQELA</sequence>
<evidence type="ECO:0000313" key="4">
    <source>
        <dbReference type="EMBL" id="ABP01202.1"/>
    </source>
</evidence>
<evidence type="ECO:0000313" key="3">
    <source>
        <dbReference type="EMBL" id="ABO99404.1"/>
    </source>
</evidence>
<dbReference type="PANTHER" id="PTHR21600:SF87">
    <property type="entry name" value="RNA PSEUDOURIDYLATE SYNTHASE DOMAIN-CONTAINING PROTEIN 1"/>
    <property type="match status" value="1"/>
</dbReference>
<evidence type="ECO:0000256" key="1">
    <source>
        <dbReference type="ARBA" id="ARBA00010876"/>
    </source>
</evidence>
<keyword evidence="5" id="KW-1185">Reference proteome</keyword>
<dbReference type="AlphaFoldDB" id="A4S6L3"/>
<evidence type="ECO:0000259" key="2">
    <source>
        <dbReference type="Pfam" id="PF00849"/>
    </source>
</evidence>
<feature type="domain" description="Pseudouridine synthase RsuA/RluA-like" evidence="2">
    <location>
        <begin position="39"/>
        <end position="145"/>
    </location>
</feature>
<evidence type="ECO:0000313" key="5">
    <source>
        <dbReference type="Proteomes" id="UP000001568"/>
    </source>
</evidence>
<dbReference type="SUPFAM" id="SSF55120">
    <property type="entry name" value="Pseudouridine synthase"/>
    <property type="match status" value="1"/>
</dbReference>
<dbReference type="Pfam" id="PF00849">
    <property type="entry name" value="PseudoU_synth_2"/>
    <property type="match status" value="1"/>
</dbReference>
<comment type="similarity">
    <text evidence="1">Belongs to the pseudouridine synthase RluA family.</text>
</comment>
<dbReference type="Proteomes" id="UP000001568">
    <property type="component" value="Chromosome 21"/>
</dbReference>
<dbReference type="RefSeq" id="XP_001421111.1">
    <property type="nucleotide sequence ID" value="XM_001421074.1"/>
</dbReference>
<dbReference type="GO" id="GO:0003723">
    <property type="term" value="F:RNA binding"/>
    <property type="evidence" value="ECO:0007669"/>
    <property type="project" value="InterPro"/>
</dbReference>
<dbReference type="CDD" id="cd02869">
    <property type="entry name" value="PseudoU_synth_RluA_like"/>
    <property type="match status" value="1"/>
</dbReference>
<protein>
    <recommendedName>
        <fullName evidence="2">Pseudouridine synthase RsuA/RluA-like domain-containing protein</fullName>
    </recommendedName>
</protein>
<gene>
    <name evidence="3" type="ORF">OSTLU_27160</name>
    <name evidence="4" type="ORF">OSTLU_29749</name>
</gene>
<dbReference type="InterPro" id="IPR020103">
    <property type="entry name" value="PsdUridine_synth_cat_dom_sf"/>
</dbReference>
<dbReference type="InterPro" id="IPR006145">
    <property type="entry name" value="PsdUridine_synth_RsuA/RluA"/>
</dbReference>
<dbReference type="PANTHER" id="PTHR21600">
    <property type="entry name" value="MITOCHONDRIAL RNA PSEUDOURIDINE SYNTHASE"/>
    <property type="match status" value="1"/>
</dbReference>
<accession>A4S6L3</accession>
<name>A4S6L3_OSTLU</name>
<dbReference type="EMBL" id="CP000593">
    <property type="protein sequence ID" value="ABO99404.1"/>
    <property type="molecule type" value="Genomic_DNA"/>
</dbReference>
<dbReference type="HOGENOM" id="CLU_1296243_0_0_1"/>
<dbReference type="KEGG" id="olu:OSTLU_27160"/>
<dbReference type="OrthoDB" id="424794at2759"/>
<dbReference type="Gramene" id="ABO99404">
    <property type="protein sequence ID" value="ABO99404"/>
    <property type="gene ID" value="OSTLU_27160"/>
</dbReference>